<keyword evidence="1" id="KW-0472">Membrane</keyword>
<keyword evidence="1" id="KW-0812">Transmembrane</keyword>
<dbReference type="InParanoid" id="A0A1Y2FDB9"/>
<feature type="transmembrane region" description="Helical" evidence="1">
    <location>
        <begin position="175"/>
        <end position="198"/>
    </location>
</feature>
<reference evidence="2 3" key="1">
    <citation type="submission" date="2016-07" db="EMBL/GenBank/DDBJ databases">
        <title>Pervasive Adenine N6-methylation of Active Genes in Fungi.</title>
        <authorList>
            <consortium name="DOE Joint Genome Institute"/>
            <person name="Mondo S.J."/>
            <person name="Dannebaum R.O."/>
            <person name="Kuo R.C."/>
            <person name="Labutti K."/>
            <person name="Haridas S."/>
            <person name="Kuo A."/>
            <person name="Salamov A."/>
            <person name="Ahrendt S.R."/>
            <person name="Lipzen A."/>
            <person name="Sullivan W."/>
            <person name="Andreopoulos W.B."/>
            <person name="Clum A."/>
            <person name="Lindquist E."/>
            <person name="Daum C."/>
            <person name="Ramamoorthy G.K."/>
            <person name="Gryganskyi A."/>
            <person name="Culley D."/>
            <person name="Magnuson J.K."/>
            <person name="James T.Y."/>
            <person name="O'Malley M.A."/>
            <person name="Stajich J.E."/>
            <person name="Spatafora J.W."/>
            <person name="Visel A."/>
            <person name="Grigoriev I.V."/>
        </authorList>
    </citation>
    <scope>NUCLEOTIDE SEQUENCE [LARGE SCALE GENOMIC DNA]</scope>
    <source>
        <strain evidence="2 3">62-1032</strain>
    </source>
</reference>
<evidence type="ECO:0000313" key="3">
    <source>
        <dbReference type="Proteomes" id="UP000193467"/>
    </source>
</evidence>
<keyword evidence="3" id="KW-1185">Reference proteome</keyword>
<proteinExistence type="predicted"/>
<keyword evidence="1" id="KW-1133">Transmembrane helix</keyword>
<feature type="transmembrane region" description="Helical" evidence="1">
    <location>
        <begin position="85"/>
        <end position="110"/>
    </location>
</feature>
<feature type="transmembrane region" description="Helical" evidence="1">
    <location>
        <begin position="131"/>
        <end position="155"/>
    </location>
</feature>
<dbReference type="EMBL" id="MCGR01000023">
    <property type="protein sequence ID" value="ORY81306.1"/>
    <property type="molecule type" value="Genomic_DNA"/>
</dbReference>
<name>A0A1Y2FDB9_9BASI</name>
<organism evidence="2 3">
    <name type="scientific">Leucosporidium creatinivorum</name>
    <dbReference type="NCBI Taxonomy" id="106004"/>
    <lineage>
        <taxon>Eukaryota</taxon>
        <taxon>Fungi</taxon>
        <taxon>Dikarya</taxon>
        <taxon>Basidiomycota</taxon>
        <taxon>Pucciniomycotina</taxon>
        <taxon>Microbotryomycetes</taxon>
        <taxon>Leucosporidiales</taxon>
        <taxon>Leucosporidium</taxon>
    </lineage>
</organism>
<dbReference type="Proteomes" id="UP000193467">
    <property type="component" value="Unassembled WGS sequence"/>
</dbReference>
<comment type="caution">
    <text evidence="2">The sequence shown here is derived from an EMBL/GenBank/DDBJ whole genome shotgun (WGS) entry which is preliminary data.</text>
</comment>
<protein>
    <submittedName>
        <fullName evidence="2">Uncharacterized protein</fullName>
    </submittedName>
</protein>
<accession>A0A1Y2FDB9</accession>
<dbReference type="STRING" id="106004.A0A1Y2FDB9"/>
<evidence type="ECO:0000313" key="2">
    <source>
        <dbReference type="EMBL" id="ORY81306.1"/>
    </source>
</evidence>
<gene>
    <name evidence="2" type="ORF">BCR35DRAFT_331715</name>
</gene>
<dbReference type="AlphaFoldDB" id="A0A1Y2FDB9"/>
<sequence>MSAAQIFYAVRAAAPTSNPFVAIAYTLHGSFYPNMSTFFMRSISVLHGLYALQTVLLLAALAVRYRRTPGDVWVFKSVSTPRGTYFVPHFAVAWQLSTLGFLIILQPYLVMTTEHAYGNDWRGYLGGRTMGFLPAWLSTWLALWSLTVAVCLPRATGRRQTGLSFFSSPTFINTHFIGGVILCCTSIIAPSILCARLYDQAVDAYRVSRTMLLGAAPGFANMTSAEVDSALAKAVPIVDRMLEKADQLELSFKASWWM</sequence>
<feature type="transmembrane region" description="Helical" evidence="1">
    <location>
        <begin position="45"/>
        <end position="65"/>
    </location>
</feature>
<evidence type="ECO:0000256" key="1">
    <source>
        <dbReference type="SAM" id="Phobius"/>
    </source>
</evidence>